<accession>A0A3P3R867</accession>
<proteinExistence type="predicted"/>
<evidence type="ECO:0000313" key="2">
    <source>
        <dbReference type="EMBL" id="RRJ29672.1"/>
    </source>
</evidence>
<reference evidence="2 3" key="1">
    <citation type="submission" date="2018-11" db="EMBL/GenBank/DDBJ databases">
        <title>Taxonoimc description of Halomarina strain SPP-AMP-1.</title>
        <authorList>
            <person name="Pal Y."/>
            <person name="Srinivasana K."/>
            <person name="Verma A."/>
            <person name="Kumar P."/>
        </authorList>
    </citation>
    <scope>NUCLEOTIDE SEQUENCE [LARGE SCALE GENOMIC DNA]</scope>
    <source>
        <strain evidence="2 3">SPP-AMP-1</strain>
    </source>
</reference>
<evidence type="ECO:0000256" key="1">
    <source>
        <dbReference type="SAM" id="MobiDB-lite"/>
    </source>
</evidence>
<gene>
    <name evidence="2" type="ORF">EIK79_11980</name>
</gene>
<feature type="compositionally biased region" description="Basic and acidic residues" evidence="1">
    <location>
        <begin position="65"/>
        <end position="74"/>
    </location>
</feature>
<comment type="caution">
    <text evidence="2">The sequence shown here is derived from an EMBL/GenBank/DDBJ whole genome shotgun (WGS) entry which is preliminary data.</text>
</comment>
<feature type="region of interest" description="Disordered" evidence="1">
    <location>
        <begin position="39"/>
        <end position="74"/>
    </location>
</feature>
<dbReference type="Proteomes" id="UP000282322">
    <property type="component" value="Unassembled WGS sequence"/>
</dbReference>
<sequence>MKRKFELAITLSIDVPVYFLDEPTTRLDLSAIQAVVLSSANTGQRAGRPSPLTHTGGVAGGTPASDHHWEHRHR</sequence>
<name>A0A3P3R867_9EURY</name>
<dbReference type="RefSeq" id="WP_124955348.1">
    <property type="nucleotide sequence ID" value="NZ_RRCH01000027.1"/>
</dbReference>
<keyword evidence="3" id="KW-1185">Reference proteome</keyword>
<dbReference type="OrthoDB" id="18492at2157"/>
<dbReference type="SUPFAM" id="SSF52540">
    <property type="entry name" value="P-loop containing nucleoside triphosphate hydrolases"/>
    <property type="match status" value="1"/>
</dbReference>
<organism evidence="2 3">
    <name type="scientific">Halocatena pleomorpha</name>
    <dbReference type="NCBI Taxonomy" id="1785090"/>
    <lineage>
        <taxon>Archaea</taxon>
        <taxon>Methanobacteriati</taxon>
        <taxon>Methanobacteriota</taxon>
        <taxon>Stenosarchaea group</taxon>
        <taxon>Halobacteria</taxon>
        <taxon>Halobacteriales</taxon>
        <taxon>Natronomonadaceae</taxon>
        <taxon>Halocatena</taxon>
    </lineage>
</organism>
<dbReference type="InterPro" id="IPR027417">
    <property type="entry name" value="P-loop_NTPase"/>
</dbReference>
<dbReference type="AlphaFoldDB" id="A0A3P3R867"/>
<evidence type="ECO:0000313" key="3">
    <source>
        <dbReference type="Proteomes" id="UP000282322"/>
    </source>
</evidence>
<protein>
    <submittedName>
        <fullName evidence="2">Uncharacterized protein</fullName>
    </submittedName>
</protein>
<dbReference type="EMBL" id="RRCH01000027">
    <property type="protein sequence ID" value="RRJ29672.1"/>
    <property type="molecule type" value="Genomic_DNA"/>
</dbReference>